<sequence>MHGITVRVLISRSCCSYCLSFIVFIFLFYK</sequence>
<protein>
    <submittedName>
        <fullName evidence="2">Uncharacterized protein</fullName>
    </submittedName>
</protein>
<accession>A0A0A9GY79</accession>
<reference evidence="2" key="2">
    <citation type="journal article" date="2015" name="Data Brief">
        <title>Shoot transcriptome of the giant reed, Arundo donax.</title>
        <authorList>
            <person name="Barrero R.A."/>
            <person name="Guerrero F.D."/>
            <person name="Moolhuijzen P."/>
            <person name="Goolsby J.A."/>
            <person name="Tidwell J."/>
            <person name="Bellgard S.E."/>
            <person name="Bellgard M.I."/>
        </authorList>
    </citation>
    <scope>NUCLEOTIDE SEQUENCE</scope>
    <source>
        <tissue evidence="2">Shoot tissue taken approximately 20 cm above the soil surface</tissue>
    </source>
</reference>
<keyword evidence="1" id="KW-0472">Membrane</keyword>
<name>A0A0A9GY79_ARUDO</name>
<reference evidence="2" key="1">
    <citation type="submission" date="2014-09" db="EMBL/GenBank/DDBJ databases">
        <authorList>
            <person name="Magalhaes I.L.F."/>
            <person name="Oliveira U."/>
            <person name="Santos F.R."/>
            <person name="Vidigal T.H.D.A."/>
            <person name="Brescovit A.D."/>
            <person name="Santos A.J."/>
        </authorList>
    </citation>
    <scope>NUCLEOTIDE SEQUENCE</scope>
    <source>
        <tissue evidence="2">Shoot tissue taken approximately 20 cm above the soil surface</tissue>
    </source>
</reference>
<proteinExistence type="predicted"/>
<keyword evidence="1" id="KW-1133">Transmembrane helix</keyword>
<dbReference type="EMBL" id="GBRH01167941">
    <property type="protein sequence ID" value="JAE29955.1"/>
    <property type="molecule type" value="Transcribed_RNA"/>
</dbReference>
<organism evidence="2">
    <name type="scientific">Arundo donax</name>
    <name type="common">Giant reed</name>
    <name type="synonym">Donax arundinaceus</name>
    <dbReference type="NCBI Taxonomy" id="35708"/>
    <lineage>
        <taxon>Eukaryota</taxon>
        <taxon>Viridiplantae</taxon>
        <taxon>Streptophyta</taxon>
        <taxon>Embryophyta</taxon>
        <taxon>Tracheophyta</taxon>
        <taxon>Spermatophyta</taxon>
        <taxon>Magnoliopsida</taxon>
        <taxon>Liliopsida</taxon>
        <taxon>Poales</taxon>
        <taxon>Poaceae</taxon>
        <taxon>PACMAD clade</taxon>
        <taxon>Arundinoideae</taxon>
        <taxon>Arundineae</taxon>
        <taxon>Arundo</taxon>
    </lineage>
</organism>
<evidence type="ECO:0000256" key="1">
    <source>
        <dbReference type="SAM" id="Phobius"/>
    </source>
</evidence>
<feature type="transmembrane region" description="Helical" evidence="1">
    <location>
        <begin position="6"/>
        <end position="29"/>
    </location>
</feature>
<evidence type="ECO:0000313" key="2">
    <source>
        <dbReference type="EMBL" id="JAE29955.1"/>
    </source>
</evidence>
<dbReference type="AlphaFoldDB" id="A0A0A9GY79"/>
<keyword evidence="1" id="KW-0812">Transmembrane</keyword>